<comment type="caution">
    <text evidence="1">The sequence shown here is derived from an EMBL/GenBank/DDBJ whole genome shotgun (WGS) entry which is preliminary data.</text>
</comment>
<proteinExistence type="predicted"/>
<dbReference type="EMBL" id="CAKOGL010000003">
    <property type="protein sequence ID" value="CAH2084552.1"/>
    <property type="molecule type" value="Genomic_DNA"/>
</dbReference>
<name>A0AAU9TEQ4_EUPED</name>
<organism evidence="1 2">
    <name type="scientific">Euphydryas editha</name>
    <name type="common">Edith's checkerspot</name>
    <dbReference type="NCBI Taxonomy" id="104508"/>
    <lineage>
        <taxon>Eukaryota</taxon>
        <taxon>Metazoa</taxon>
        <taxon>Ecdysozoa</taxon>
        <taxon>Arthropoda</taxon>
        <taxon>Hexapoda</taxon>
        <taxon>Insecta</taxon>
        <taxon>Pterygota</taxon>
        <taxon>Neoptera</taxon>
        <taxon>Endopterygota</taxon>
        <taxon>Lepidoptera</taxon>
        <taxon>Glossata</taxon>
        <taxon>Ditrysia</taxon>
        <taxon>Papilionoidea</taxon>
        <taxon>Nymphalidae</taxon>
        <taxon>Nymphalinae</taxon>
        <taxon>Euphydryas</taxon>
    </lineage>
</organism>
<dbReference type="AlphaFoldDB" id="A0AAU9TEQ4"/>
<evidence type="ECO:0000313" key="1">
    <source>
        <dbReference type="EMBL" id="CAH2084552.1"/>
    </source>
</evidence>
<keyword evidence="2" id="KW-1185">Reference proteome</keyword>
<accession>A0AAU9TEQ4</accession>
<reference evidence="1" key="1">
    <citation type="submission" date="2022-03" db="EMBL/GenBank/DDBJ databases">
        <authorList>
            <person name="Tunstrom K."/>
        </authorList>
    </citation>
    <scope>NUCLEOTIDE SEQUENCE</scope>
</reference>
<sequence length="146" mass="17434">MDNRIYNLQPLPDVYRCTPGASAGCHSMRSIRDKELSNNTNTITQPLHIKQSLNIDNISLLDESQNELLNRERLLEIEKTFQQVFQYDPDILRQYWVNLWEDPVQHNDQADWMQTKISNSKLRIQTMTFEHILLHTFEPFPYFHPF</sequence>
<dbReference type="Proteomes" id="UP001153954">
    <property type="component" value="Unassembled WGS sequence"/>
</dbReference>
<evidence type="ECO:0000313" key="2">
    <source>
        <dbReference type="Proteomes" id="UP001153954"/>
    </source>
</evidence>
<gene>
    <name evidence="1" type="ORF">EEDITHA_LOCUS1107</name>
</gene>
<protein>
    <submittedName>
        <fullName evidence="1">Uncharacterized protein</fullName>
    </submittedName>
</protein>